<evidence type="ECO:0000256" key="3">
    <source>
        <dbReference type="ARBA" id="ARBA00022452"/>
    </source>
</evidence>
<dbReference type="GO" id="GO:0015344">
    <property type="term" value="F:siderophore uptake transmembrane transporter activity"/>
    <property type="evidence" value="ECO:0007669"/>
    <property type="project" value="TreeGrafter"/>
</dbReference>
<reference evidence="10" key="2">
    <citation type="submission" date="2016-04" db="EMBL/GenBank/DDBJ databases">
        <title>First Complete Genome Sequence of a Subdivision 6 Acidobacterium.</title>
        <authorList>
            <person name="Huang S."/>
            <person name="Vieira S."/>
            <person name="Bunk B."/>
            <person name="Riedel T."/>
            <person name="Sproeer C."/>
            <person name="Overmann J."/>
        </authorList>
    </citation>
    <scope>NUCLEOTIDE SEQUENCE [LARGE SCALE GENOMIC DNA]</scope>
    <source>
        <strain evidence="10">DSM 100886 HEG_-6_39</strain>
    </source>
</reference>
<dbReference type="Pfam" id="PF25183">
    <property type="entry name" value="OMP_b-brl_4"/>
    <property type="match status" value="1"/>
</dbReference>
<dbReference type="EMBL" id="CP015136">
    <property type="protein sequence ID" value="AMY07617.1"/>
    <property type="molecule type" value="Genomic_DNA"/>
</dbReference>
<dbReference type="Gene3D" id="2.60.40.1120">
    <property type="entry name" value="Carboxypeptidase-like, regulatory domain"/>
    <property type="match status" value="1"/>
</dbReference>
<feature type="domain" description="TonB-dependent transporter Oar-like beta-barrel" evidence="8">
    <location>
        <begin position="253"/>
        <end position="1166"/>
    </location>
</feature>
<evidence type="ECO:0000256" key="7">
    <source>
        <dbReference type="SAM" id="SignalP"/>
    </source>
</evidence>
<keyword evidence="5" id="KW-0472">Membrane</keyword>
<keyword evidence="10" id="KW-1185">Reference proteome</keyword>
<dbReference type="KEGG" id="abac:LuPra_00791"/>
<dbReference type="GO" id="GO:0030246">
    <property type="term" value="F:carbohydrate binding"/>
    <property type="evidence" value="ECO:0007669"/>
    <property type="project" value="InterPro"/>
</dbReference>
<name>A0A143PGC8_LUTPR</name>
<feature type="chain" id="PRO_5007511264" description="TonB-dependent transporter Oar-like beta-barrel domain-containing protein" evidence="7">
    <location>
        <begin position="29"/>
        <end position="1173"/>
    </location>
</feature>
<dbReference type="PANTHER" id="PTHR30069">
    <property type="entry name" value="TONB-DEPENDENT OUTER MEMBRANE RECEPTOR"/>
    <property type="match status" value="1"/>
</dbReference>
<evidence type="ECO:0000256" key="4">
    <source>
        <dbReference type="ARBA" id="ARBA00022692"/>
    </source>
</evidence>
<dbReference type="InterPro" id="IPR036942">
    <property type="entry name" value="Beta-barrel_TonB_sf"/>
</dbReference>
<dbReference type="InterPro" id="IPR013784">
    <property type="entry name" value="Carb-bd-like_fold"/>
</dbReference>
<keyword evidence="3" id="KW-1134">Transmembrane beta strand</keyword>
<keyword evidence="2" id="KW-0813">Transport</keyword>
<proteinExistence type="predicted"/>
<reference evidence="9 10" key="1">
    <citation type="journal article" date="2016" name="Genome Announc.">
        <title>First Complete Genome Sequence of a Subdivision 6 Acidobacterium Strain.</title>
        <authorList>
            <person name="Huang S."/>
            <person name="Vieira S."/>
            <person name="Bunk B."/>
            <person name="Riedel T."/>
            <person name="Sproer C."/>
            <person name="Overmann J."/>
        </authorList>
    </citation>
    <scope>NUCLEOTIDE SEQUENCE [LARGE SCALE GENOMIC DNA]</scope>
    <source>
        <strain evidence="10">DSM 100886 HEG_-6_39</strain>
    </source>
</reference>
<dbReference type="Proteomes" id="UP000076079">
    <property type="component" value="Chromosome"/>
</dbReference>
<evidence type="ECO:0000256" key="2">
    <source>
        <dbReference type="ARBA" id="ARBA00022448"/>
    </source>
</evidence>
<organism evidence="9 10">
    <name type="scientific">Luteitalea pratensis</name>
    <dbReference type="NCBI Taxonomy" id="1855912"/>
    <lineage>
        <taxon>Bacteria</taxon>
        <taxon>Pseudomonadati</taxon>
        <taxon>Acidobacteriota</taxon>
        <taxon>Vicinamibacteria</taxon>
        <taxon>Vicinamibacterales</taxon>
        <taxon>Vicinamibacteraceae</taxon>
        <taxon>Luteitalea</taxon>
    </lineage>
</organism>
<evidence type="ECO:0000313" key="9">
    <source>
        <dbReference type="EMBL" id="AMY07617.1"/>
    </source>
</evidence>
<comment type="subcellular location">
    <subcellularLocation>
        <location evidence="1">Cell outer membrane</location>
        <topology evidence="1">Multi-pass membrane protein</topology>
    </subcellularLocation>
</comment>
<dbReference type="Gene3D" id="2.40.170.20">
    <property type="entry name" value="TonB-dependent receptor, beta-barrel domain"/>
    <property type="match status" value="1"/>
</dbReference>
<accession>A0A143PGC8</accession>
<evidence type="ECO:0000259" key="8">
    <source>
        <dbReference type="Pfam" id="PF25183"/>
    </source>
</evidence>
<dbReference type="InterPro" id="IPR039426">
    <property type="entry name" value="TonB-dep_rcpt-like"/>
</dbReference>
<gene>
    <name evidence="9" type="ORF">LuPra_00791</name>
</gene>
<keyword evidence="4" id="KW-0812">Transmembrane</keyword>
<feature type="signal peptide" evidence="7">
    <location>
        <begin position="1"/>
        <end position="28"/>
    </location>
</feature>
<sequence precursor="true">MIAMQSRSRRFAAVFVLAALALPASLHGQEARGRITGRVVDSSTSAVPGATVTVTDPARGSTALATTNEQGLFQAPYLLPGTYRVTVELQGFKKYVRDNVTVPVAETIDVQVTLEVGAMEETLTVVAEPPTVNTSNANLGLVVDQSKIASLPLIHGDPYKIMGLAPGLAHSGSQRLDRPYEPTHIVGYAYQGTRSNRSDLLIDGAPSTATANANEVIATYVPPSDLVQEFKVQTATFDAQFGNTEGGVTSISIKSGTNAYHGSAYYFAEPYKLGANDFFGKARGQDVVESSSDRPGFTVGGPVSVPGLFSGKDKTFFMFGFEHIKDVRPRFDAGGDSWVPTEKLRNGDFSDYASNITIYDPLTRAPIGGGQFTGQAFPGNAIPANRISPVAKKILEYYSLPKNPGLNGNITDSTLPETADYNSLTGRVDQRFGNKNRMFGRYSWYNRDSIYNEYLDSVASGTWFQFQSWQAVIDDVHTLNPTTILNVRYAYNRFDRNSGQEEDARNYDLTSLGFPASYNAMVPEANRYFPRLDFDGTTMIDVAFGADIRPITSHTVSATINKSQGAHTWKAGAEMRLYGERSVSTGNNQAGQYTFTNAYTRQNSASGTDFQGLQNYASFLLGLPATTSITRAAEYDEHSTTWGLYFHDDWRVGNKLTVNLGVRYELETPLSEVEDRTVSNFDYGYVQPIQGTVQSRYAALNDPALKALVPQLNVQGGLMFVGPDTDTTYQTPKNSILPRVGFAYEVNPKTVVRGGAGLFAGFLGQRRGDVIQPGYSQTTTINTTFNANGAPIPFGWENALLTTPILEPVGNAGGRQTSLGNAITFFNPNPSVSKQLRWQIGVQRELGSSWAAELVYVGNYGYDIEIVQNINALPNNYLNPDSSRTAAMNANNTFLSAAVTNPFAGLVPGSGINNATIARRQLLRPYPGFGDINTSNNDGSSMYHSMQASLQRRFSKGYTVGLAYTFSRWMQETEYLNAGDALPTRMISDLDVPHRLSINGVYELPFGNGKPILTDASGLTEALFGGWKVQGVYTYQAGFPVPFGTDAFYSGGEIQLPSGDRTTAQWFNTGAFTSILTDSAVNSTPVDHLRTLPLRFDDVRRDPIDNVDLSLIKSMGLSNGMRLELRFEYINAFNEPYFPVPVVNPTTSTFGQTTASNQDNYARRAQVGIKLTF</sequence>
<dbReference type="AlphaFoldDB" id="A0A143PGC8"/>
<dbReference type="GO" id="GO:0009279">
    <property type="term" value="C:cell outer membrane"/>
    <property type="evidence" value="ECO:0007669"/>
    <property type="project" value="UniProtKB-SubCell"/>
</dbReference>
<keyword evidence="6" id="KW-0998">Cell outer membrane</keyword>
<dbReference type="GO" id="GO:0044718">
    <property type="term" value="P:siderophore transmembrane transport"/>
    <property type="evidence" value="ECO:0007669"/>
    <property type="project" value="TreeGrafter"/>
</dbReference>
<dbReference type="SUPFAM" id="SSF49452">
    <property type="entry name" value="Starch-binding domain-like"/>
    <property type="match status" value="1"/>
</dbReference>
<evidence type="ECO:0000313" key="10">
    <source>
        <dbReference type="Proteomes" id="UP000076079"/>
    </source>
</evidence>
<dbReference type="STRING" id="1855912.LuPra_00791"/>
<protein>
    <recommendedName>
        <fullName evidence="8">TonB-dependent transporter Oar-like beta-barrel domain-containing protein</fullName>
    </recommendedName>
</protein>
<evidence type="ECO:0000256" key="6">
    <source>
        <dbReference type="ARBA" id="ARBA00023237"/>
    </source>
</evidence>
<evidence type="ECO:0000256" key="1">
    <source>
        <dbReference type="ARBA" id="ARBA00004571"/>
    </source>
</evidence>
<evidence type="ECO:0000256" key="5">
    <source>
        <dbReference type="ARBA" id="ARBA00023136"/>
    </source>
</evidence>
<dbReference type="SUPFAM" id="SSF56935">
    <property type="entry name" value="Porins"/>
    <property type="match status" value="1"/>
</dbReference>
<dbReference type="Pfam" id="PF13620">
    <property type="entry name" value="CarboxypepD_reg"/>
    <property type="match status" value="1"/>
</dbReference>
<dbReference type="InterPro" id="IPR057601">
    <property type="entry name" value="Oar-like_b-barrel"/>
</dbReference>
<keyword evidence="7" id="KW-0732">Signal</keyword>
<dbReference type="PANTHER" id="PTHR30069:SF46">
    <property type="entry name" value="OAR PROTEIN"/>
    <property type="match status" value="1"/>
</dbReference>